<accession>A0ABS5NIJ1</accession>
<name>A0ABS5NIJ1_TSUPA</name>
<evidence type="ECO:0000313" key="1">
    <source>
        <dbReference type="EMBL" id="MBS4104111.1"/>
    </source>
</evidence>
<organism evidence="1 2">
    <name type="scientific">Tsukamurella paurometabola</name>
    <name type="common">Corynebacterium paurometabolum</name>
    <dbReference type="NCBI Taxonomy" id="2061"/>
    <lineage>
        <taxon>Bacteria</taxon>
        <taxon>Bacillati</taxon>
        <taxon>Actinomycetota</taxon>
        <taxon>Actinomycetes</taxon>
        <taxon>Mycobacteriales</taxon>
        <taxon>Tsukamurellaceae</taxon>
        <taxon>Tsukamurella</taxon>
    </lineage>
</organism>
<dbReference type="RefSeq" id="WP_212555221.1">
    <property type="nucleotide sequence ID" value="NZ_JAGXOE010000108.1"/>
</dbReference>
<keyword evidence="2" id="KW-1185">Reference proteome</keyword>
<proteinExistence type="predicted"/>
<evidence type="ECO:0000313" key="2">
    <source>
        <dbReference type="Proteomes" id="UP000676853"/>
    </source>
</evidence>
<gene>
    <name evidence="1" type="ORF">KFZ73_23095</name>
</gene>
<protein>
    <submittedName>
        <fullName evidence="1">Uncharacterized protein</fullName>
    </submittedName>
</protein>
<dbReference type="Proteomes" id="UP000676853">
    <property type="component" value="Unassembled WGS sequence"/>
</dbReference>
<dbReference type="EMBL" id="JAGXOE010000108">
    <property type="protein sequence ID" value="MBS4104111.1"/>
    <property type="molecule type" value="Genomic_DNA"/>
</dbReference>
<reference evidence="1 2" key="1">
    <citation type="submission" date="2021-04" db="EMBL/GenBank/DDBJ databases">
        <title>Whole genome sequence analysis of a thiophenic sulfur metabolizing bacteria.</title>
        <authorList>
            <person name="Akhtar N."/>
            <person name="Akram J."/>
            <person name="Aslam A."/>
        </authorList>
    </citation>
    <scope>NUCLEOTIDE SEQUENCE [LARGE SCALE GENOMIC DNA]</scope>
    <source>
        <strain evidence="1 2">3OW</strain>
    </source>
</reference>
<comment type="caution">
    <text evidence="1">The sequence shown here is derived from an EMBL/GenBank/DDBJ whole genome shotgun (WGS) entry which is preliminary data.</text>
</comment>
<sequence>MVDISRISRNDVFPVVTPNPSAKFNDIDGGSRATLDEFAKLARGFHAFGILDREQLDRITAAQDAVDNVEFISAGFAARQRQARDAAFNALDLSALDATAFDAAVAAGISAEQAVATDLAERLAVGQVNDIRRLLKASAPRVRTGLVNALKVNVDNGIEIFKVLDGRLHPEDALSAGMSDAWTTARELLQEYQRIRSLTADARALKLLDGPRIRDDVHRLWRWDFARPVEGRTSGSPIVLYSAGQTPARADSEAQLRNYRLELSCGPRIATAEEVAAEDAAEWRQVQIQAQRGNYA</sequence>